<dbReference type="EMBL" id="JALJOR010000001">
    <property type="protein sequence ID" value="KAK9829591.1"/>
    <property type="molecule type" value="Genomic_DNA"/>
</dbReference>
<proteinExistence type="predicted"/>
<comment type="caution">
    <text evidence="7">The sequence shown here is derived from an EMBL/GenBank/DDBJ whole genome shotgun (WGS) entry which is preliminary data.</text>
</comment>
<evidence type="ECO:0000313" key="8">
    <source>
        <dbReference type="Proteomes" id="UP001489004"/>
    </source>
</evidence>
<evidence type="ECO:0000256" key="5">
    <source>
        <dbReference type="SAM" id="MobiDB-lite"/>
    </source>
</evidence>
<dbReference type="PROSITE" id="PS50865">
    <property type="entry name" value="ZF_MYND_2"/>
    <property type="match status" value="1"/>
</dbReference>
<gene>
    <name evidence="7" type="ORF">WJX72_006716</name>
</gene>
<evidence type="ECO:0000256" key="2">
    <source>
        <dbReference type="ARBA" id="ARBA00022771"/>
    </source>
</evidence>
<dbReference type="Proteomes" id="UP001489004">
    <property type="component" value="Unassembled WGS sequence"/>
</dbReference>
<name>A0AAW1R6X2_9CHLO</name>
<evidence type="ECO:0000256" key="3">
    <source>
        <dbReference type="ARBA" id="ARBA00022833"/>
    </source>
</evidence>
<evidence type="ECO:0000256" key="4">
    <source>
        <dbReference type="PROSITE-ProRule" id="PRU00134"/>
    </source>
</evidence>
<evidence type="ECO:0000313" key="7">
    <source>
        <dbReference type="EMBL" id="KAK9829591.1"/>
    </source>
</evidence>
<sequence>MIFRVVLTDAAGLVGLYGYCERNGFMDFLQVEELPSDQLQRFFVHMAALSWFGRLLQALYNSQVKPRNRILFDWSRRRICNNLFCTVSDSWRTTHRNSRMGFETFKAAVFKLRKCAGCKQAWYCSAECQASRWKQHKLFCKTLTQAADEHGSVLPTPAEMPRRPSEPSAGSSSIAPGTPSSIPPVKLSELPDVPEFLLRPGNDGPDMEFTTEGHLAELMAVKRGGAVSADDVMAGLIVATIYRQTRILFAQGLTRAQAKELSIVGMEAGVNVRLGLPNAKSPFVALVVERAMERAWTNMNSGA</sequence>
<feature type="compositionally biased region" description="Polar residues" evidence="5">
    <location>
        <begin position="168"/>
        <end position="180"/>
    </location>
</feature>
<dbReference type="AlphaFoldDB" id="A0AAW1R6X2"/>
<feature type="domain" description="MYND-type" evidence="6">
    <location>
        <begin position="85"/>
        <end position="140"/>
    </location>
</feature>
<keyword evidence="2 4" id="KW-0863">Zinc-finger</keyword>
<keyword evidence="3" id="KW-0862">Zinc</keyword>
<keyword evidence="8" id="KW-1185">Reference proteome</keyword>
<protein>
    <recommendedName>
        <fullName evidence="6">MYND-type domain-containing protein</fullName>
    </recommendedName>
</protein>
<dbReference type="SUPFAM" id="SSF144232">
    <property type="entry name" value="HIT/MYND zinc finger-like"/>
    <property type="match status" value="1"/>
</dbReference>
<accession>A0AAW1R6X2</accession>
<organism evidence="7 8">
    <name type="scientific">[Myrmecia] bisecta</name>
    <dbReference type="NCBI Taxonomy" id="41462"/>
    <lineage>
        <taxon>Eukaryota</taxon>
        <taxon>Viridiplantae</taxon>
        <taxon>Chlorophyta</taxon>
        <taxon>core chlorophytes</taxon>
        <taxon>Trebouxiophyceae</taxon>
        <taxon>Trebouxiales</taxon>
        <taxon>Trebouxiaceae</taxon>
        <taxon>Myrmecia</taxon>
    </lineage>
</organism>
<evidence type="ECO:0000259" key="6">
    <source>
        <dbReference type="PROSITE" id="PS50865"/>
    </source>
</evidence>
<reference evidence="7 8" key="1">
    <citation type="journal article" date="2024" name="Nat. Commun.">
        <title>Phylogenomics reveals the evolutionary origins of lichenization in chlorophyte algae.</title>
        <authorList>
            <person name="Puginier C."/>
            <person name="Libourel C."/>
            <person name="Otte J."/>
            <person name="Skaloud P."/>
            <person name="Haon M."/>
            <person name="Grisel S."/>
            <person name="Petersen M."/>
            <person name="Berrin J.G."/>
            <person name="Delaux P.M."/>
            <person name="Dal Grande F."/>
            <person name="Keller J."/>
        </authorList>
    </citation>
    <scope>NUCLEOTIDE SEQUENCE [LARGE SCALE GENOMIC DNA]</scope>
    <source>
        <strain evidence="7 8">SAG 2043</strain>
    </source>
</reference>
<dbReference type="GO" id="GO:0008270">
    <property type="term" value="F:zinc ion binding"/>
    <property type="evidence" value="ECO:0007669"/>
    <property type="project" value="UniProtKB-KW"/>
</dbReference>
<dbReference type="Pfam" id="PF01753">
    <property type="entry name" value="zf-MYND"/>
    <property type="match status" value="1"/>
</dbReference>
<feature type="region of interest" description="Disordered" evidence="5">
    <location>
        <begin position="151"/>
        <end position="185"/>
    </location>
</feature>
<keyword evidence="1" id="KW-0479">Metal-binding</keyword>
<dbReference type="InterPro" id="IPR002893">
    <property type="entry name" value="Znf_MYND"/>
</dbReference>
<dbReference type="Gene3D" id="6.10.140.2220">
    <property type="match status" value="1"/>
</dbReference>
<evidence type="ECO:0000256" key="1">
    <source>
        <dbReference type="ARBA" id="ARBA00022723"/>
    </source>
</evidence>